<keyword evidence="2" id="KW-0167">Capsid protein</keyword>
<dbReference type="EMBL" id="POQS01000014">
    <property type="protein sequence ID" value="PND29934.1"/>
    <property type="molecule type" value="Genomic_DNA"/>
</dbReference>
<dbReference type="Pfam" id="PF13524">
    <property type="entry name" value="Glyco_trans_1_2"/>
    <property type="match status" value="1"/>
</dbReference>
<feature type="domain" description="Spore protein YkvP/CgeB glycosyl transferase-like" evidence="1">
    <location>
        <begin position="216"/>
        <end position="356"/>
    </location>
</feature>
<dbReference type="InterPro" id="IPR055259">
    <property type="entry name" value="YkvP/CgeB_Glyco_trans-like"/>
</dbReference>
<name>A0A2N8K905_9BURK</name>
<evidence type="ECO:0000313" key="3">
    <source>
        <dbReference type="Proteomes" id="UP000235994"/>
    </source>
</evidence>
<protein>
    <submittedName>
        <fullName evidence="2">Spore coat protein</fullName>
    </submittedName>
</protein>
<evidence type="ECO:0000313" key="2">
    <source>
        <dbReference type="EMBL" id="PND29934.1"/>
    </source>
</evidence>
<keyword evidence="2" id="KW-0946">Virion</keyword>
<reference evidence="2 3" key="1">
    <citation type="submission" date="2018-01" db="EMBL/GenBank/DDBJ databases">
        <title>The draft genome of an aniline degradation strain ANB-1.</title>
        <authorList>
            <person name="Zhang L."/>
            <person name="Jiang J."/>
        </authorList>
    </citation>
    <scope>NUCLEOTIDE SEQUENCE [LARGE SCALE GENOMIC DNA]</scope>
    <source>
        <strain evidence="2 3">ANB-1</strain>
    </source>
</reference>
<dbReference type="RefSeq" id="WP_102776184.1">
    <property type="nucleotide sequence ID" value="NZ_POQS01000014.1"/>
</dbReference>
<comment type="caution">
    <text evidence="2">The sequence shown here is derived from an EMBL/GenBank/DDBJ whole genome shotgun (WGS) entry which is preliminary data.</text>
</comment>
<organism evidence="2 3">
    <name type="scientific">Achromobacter pulmonis</name>
    <dbReference type="NCBI Taxonomy" id="1389932"/>
    <lineage>
        <taxon>Bacteria</taxon>
        <taxon>Pseudomonadati</taxon>
        <taxon>Pseudomonadota</taxon>
        <taxon>Betaproteobacteria</taxon>
        <taxon>Burkholderiales</taxon>
        <taxon>Alcaligenaceae</taxon>
        <taxon>Achromobacter</taxon>
    </lineage>
</organism>
<accession>A0A2N8K905</accession>
<keyword evidence="3" id="KW-1185">Reference proteome</keyword>
<dbReference type="AlphaFoldDB" id="A0A2N8K905"/>
<sequence length="361" mass="41823">MIARVIRKLSNTLYDHPQVPPAAALDGPFKHLKMALVTDYFTTDCLSVECQIKCLTRQNYRDVIRNWKPDLVFVESAFHGVGGNWRYELARQPKWLRWGPPKAIFDLLAFARSSGVPTVFWNKDDGAFFEHFIEVAKAVDHVFTTDIACIEGYRQHLPQGISANVLMMPYQPRFHFFNGFNFTHHEACFTGSYYRRILSERRRFLDMVFDAGRQAGMRVNVFDRNHDRFSRHFEFRYPNNDHLQVHPRVSHRKTADVYKKYALSLNVNSVTESETMYSRRLLEILACGGIAVTNPSRAVDHHFRDYCAIVSSHEEALALFSRFKHGPSKSDLERAEAGAAYVRRHHTWAHRLEALCAVVNV</sequence>
<dbReference type="Proteomes" id="UP000235994">
    <property type="component" value="Unassembled WGS sequence"/>
</dbReference>
<evidence type="ECO:0000259" key="1">
    <source>
        <dbReference type="Pfam" id="PF13524"/>
    </source>
</evidence>
<gene>
    <name evidence="2" type="ORF">C1I89_31895</name>
</gene>
<proteinExistence type="predicted"/>